<protein>
    <submittedName>
        <fullName evidence="2">YdbC family protein</fullName>
    </submittedName>
</protein>
<accession>A0ABD5IWZ6</accession>
<proteinExistence type="predicted"/>
<organism evidence="2 3">
    <name type="scientific">Anoxybacteroides rupiense</name>
    <dbReference type="NCBI Taxonomy" id="311460"/>
    <lineage>
        <taxon>Bacteria</taxon>
        <taxon>Bacillati</taxon>
        <taxon>Bacillota</taxon>
        <taxon>Bacilli</taxon>
        <taxon>Bacillales</taxon>
        <taxon>Anoxybacillaceae</taxon>
        <taxon>Anoxybacteroides</taxon>
    </lineage>
</organism>
<reference evidence="2 3" key="1">
    <citation type="submission" date="2023-03" db="EMBL/GenBank/DDBJ databases">
        <title>Bacillus Genome Sequencing.</title>
        <authorList>
            <person name="Dunlap C."/>
        </authorList>
    </citation>
    <scope>NUCLEOTIDE SEQUENCE [LARGE SCALE GENOMIC DNA]</scope>
    <source>
        <strain evidence="2 3">NRS-38</strain>
    </source>
</reference>
<dbReference type="RefSeq" id="WP_328219104.1">
    <property type="nucleotide sequence ID" value="NZ_JARTLI010000036.1"/>
</dbReference>
<name>A0ABD5IWZ6_9BACL</name>
<dbReference type="AlphaFoldDB" id="A0ABD5IWZ6"/>
<comment type="caution">
    <text evidence="2">The sequence shown here is derived from an EMBL/GenBank/DDBJ whole genome shotgun (WGS) entry which is preliminary data.</text>
</comment>
<dbReference type="InterPro" id="IPR032555">
    <property type="entry name" value="DUF4937"/>
</dbReference>
<evidence type="ECO:0000313" key="2">
    <source>
        <dbReference type="EMBL" id="MED5052865.1"/>
    </source>
</evidence>
<sequence length="175" mass="20674">MLLKWIKCGVFPEQKRRFSFAQEQWQELKAISGFLQQIGGWNVNDANEAYIFSFWENHSAYEAFMKRDHDEIMAKNNQRGTYHRLAVDLYMKASPNDDTFSIMEMLRKSNVLHVWERCEPLSGSCSAEEFIWFQHLHDHRRLLIVPAMPLTDNDGTTVAIEESWTTFRFMEGEET</sequence>
<dbReference type="Proteomes" id="UP001339962">
    <property type="component" value="Unassembled WGS sequence"/>
</dbReference>
<dbReference type="SUPFAM" id="SSF54909">
    <property type="entry name" value="Dimeric alpha+beta barrel"/>
    <property type="match status" value="1"/>
</dbReference>
<evidence type="ECO:0000313" key="3">
    <source>
        <dbReference type="Proteomes" id="UP001339962"/>
    </source>
</evidence>
<dbReference type="InterPro" id="IPR011008">
    <property type="entry name" value="Dimeric_a/b-barrel"/>
</dbReference>
<dbReference type="Pfam" id="PF16291">
    <property type="entry name" value="DUF4937"/>
    <property type="match status" value="1"/>
</dbReference>
<dbReference type="EMBL" id="JARTLI010000036">
    <property type="protein sequence ID" value="MED5052865.1"/>
    <property type="molecule type" value="Genomic_DNA"/>
</dbReference>
<feature type="domain" description="DUF4937" evidence="1">
    <location>
        <begin position="2"/>
        <end position="90"/>
    </location>
</feature>
<gene>
    <name evidence="2" type="ORF">P9850_13720</name>
</gene>
<evidence type="ECO:0000259" key="1">
    <source>
        <dbReference type="Pfam" id="PF16291"/>
    </source>
</evidence>